<evidence type="ECO:0000313" key="3">
    <source>
        <dbReference type="EMBL" id="OBR93323.1"/>
    </source>
</evidence>
<dbReference type="RefSeq" id="WP_063600153.1">
    <property type="nucleotide sequence ID" value="NZ_LITQ01000002.1"/>
</dbReference>
<reference evidence="2 4" key="1">
    <citation type="journal article" date="2015" name="Biotechnol. Bioeng.">
        <title>Genome sequence and phenotypic characterization of Caulobacter segnis.</title>
        <authorList>
            <person name="Patel S."/>
            <person name="Fletcher B."/>
            <person name="Scott D.C."/>
            <person name="Ely B."/>
        </authorList>
    </citation>
    <scope>NUCLEOTIDE SEQUENCE [LARGE SCALE GENOMIC DNA]</scope>
    <source>
        <strain evidence="2 4">PS02</strain>
    </source>
</reference>
<evidence type="ECO:0000313" key="5">
    <source>
        <dbReference type="Proteomes" id="UP000093694"/>
    </source>
</evidence>
<dbReference type="EMBL" id="LITQ01000002">
    <property type="protein sequence ID" value="OAA94771.1"/>
    <property type="molecule type" value="Genomic_DNA"/>
</dbReference>
<dbReference type="SUPFAM" id="SSF52218">
    <property type="entry name" value="Flavoproteins"/>
    <property type="match status" value="1"/>
</dbReference>
<dbReference type="PATRIC" id="fig|1705578.3.peg.1806"/>
<dbReference type="GO" id="GO:0016651">
    <property type="term" value="F:oxidoreductase activity, acting on NAD(P)H"/>
    <property type="evidence" value="ECO:0007669"/>
    <property type="project" value="UniProtKB-ARBA"/>
</dbReference>
<dbReference type="GO" id="GO:0010181">
    <property type="term" value="F:FMN binding"/>
    <property type="evidence" value="ECO:0007669"/>
    <property type="project" value="InterPro"/>
</dbReference>
<feature type="domain" description="Flavodoxin-like" evidence="1">
    <location>
        <begin position="5"/>
        <end position="85"/>
    </location>
</feature>
<evidence type="ECO:0000313" key="2">
    <source>
        <dbReference type="EMBL" id="OAA94771.1"/>
    </source>
</evidence>
<dbReference type="InterPro" id="IPR008254">
    <property type="entry name" value="Flavodoxin/NO_synth"/>
</dbReference>
<dbReference type="EMBL" id="LROR01000053">
    <property type="protein sequence ID" value="OBR93323.1"/>
    <property type="molecule type" value="Genomic_DNA"/>
</dbReference>
<gene>
    <name evidence="3" type="ORF">CLCOS_23630</name>
    <name evidence="2" type="ORF">WX73_02485</name>
</gene>
<proteinExistence type="predicted"/>
<evidence type="ECO:0000313" key="4">
    <source>
        <dbReference type="Proteomes" id="UP000077384"/>
    </source>
</evidence>
<dbReference type="Proteomes" id="UP000093694">
    <property type="component" value="Unassembled WGS sequence"/>
</dbReference>
<comment type="caution">
    <text evidence="2">The sequence shown here is derived from an EMBL/GenBank/DDBJ whole genome shotgun (WGS) entry which is preliminary data.</text>
</comment>
<reference evidence="3 5" key="2">
    <citation type="journal article" date="2016" name="Front. Microbiol.">
        <title>Industrial Acetogenic Biocatalysts: A Comparative Metabolic and Genomic Analysis.</title>
        <authorList>
            <person name="Bengelsdorf F."/>
            <person name="Poehlein A."/>
            <person name="Sonja S."/>
            <person name="Erz C."/>
            <person name="Hummel T."/>
            <person name="Hoffmeister S."/>
            <person name="Daniel R."/>
            <person name="Durre P."/>
        </authorList>
    </citation>
    <scope>NUCLEOTIDE SEQUENCE [LARGE SCALE GENOMIC DNA]</scope>
    <source>
        <strain evidence="3 5">PTA-10522</strain>
    </source>
</reference>
<dbReference type="Pfam" id="PF12641">
    <property type="entry name" value="Flavodoxin_3"/>
    <property type="match status" value="1"/>
</dbReference>
<protein>
    <submittedName>
        <fullName evidence="2">Flavodoxin</fullName>
    </submittedName>
</protein>
<dbReference type="Gene3D" id="3.40.50.360">
    <property type="match status" value="1"/>
</dbReference>
<sequence length="145" mass="15799">MKIAVRYQSRGGNTRAVAEVIAKVLGIKSEPIDSPLDETVDLLFLGGGVYGWDADPQLKEYLEKLDSKKIGEIVAFSTTGAMKKAISRITEYADKVGIKVNDKHLCLKLGMQGHGTFGREGGHLTDAQIEKIKEFTSDVLAGFQD</sequence>
<accession>A0A166UBL2</accession>
<evidence type="ECO:0000259" key="1">
    <source>
        <dbReference type="Pfam" id="PF12641"/>
    </source>
</evidence>
<organism evidence="2 4">
    <name type="scientific">Clostridium coskatii</name>
    <dbReference type="NCBI Taxonomy" id="1705578"/>
    <lineage>
        <taxon>Bacteria</taxon>
        <taxon>Bacillati</taxon>
        <taxon>Bacillota</taxon>
        <taxon>Clostridia</taxon>
        <taxon>Eubacteriales</taxon>
        <taxon>Clostridiaceae</taxon>
        <taxon>Clostridium</taxon>
    </lineage>
</organism>
<dbReference type="InterPro" id="IPR029039">
    <property type="entry name" value="Flavoprotein-like_sf"/>
</dbReference>
<dbReference type="AlphaFoldDB" id="A0A166UBL2"/>
<keyword evidence="5" id="KW-1185">Reference proteome</keyword>
<name>A0A166UBL2_9CLOT</name>
<dbReference type="Proteomes" id="UP000077384">
    <property type="component" value="Unassembled WGS sequence"/>
</dbReference>